<evidence type="ECO:0000256" key="9">
    <source>
        <dbReference type="ARBA" id="ARBA00037899"/>
    </source>
</evidence>
<protein>
    <recommendedName>
        <fullName evidence="11">glutaryl-CoA dehydrogenase (ETF)</fullName>
        <ecNumber evidence="11">1.3.8.6</ecNumber>
    </recommendedName>
</protein>
<dbReference type="GO" id="GO:0004361">
    <property type="term" value="F:glutaryl-CoA dehydrogenase activity"/>
    <property type="evidence" value="ECO:0007669"/>
    <property type="project" value="UniProtKB-EC"/>
</dbReference>
<dbReference type="InterPro" id="IPR046373">
    <property type="entry name" value="Acyl-CoA_Oxase/DH_mid-dom_sf"/>
</dbReference>
<feature type="domain" description="Acyl-CoA dehydrogenase/oxidase C-terminal" evidence="14">
    <location>
        <begin position="284"/>
        <end position="430"/>
    </location>
</feature>
<evidence type="ECO:0000256" key="2">
    <source>
        <dbReference type="ARBA" id="ARBA00004305"/>
    </source>
</evidence>
<evidence type="ECO:0000256" key="12">
    <source>
        <dbReference type="ARBA" id="ARBA00049493"/>
    </source>
</evidence>
<dbReference type="InterPro" id="IPR006089">
    <property type="entry name" value="Acyl-CoA_DH_CS"/>
</dbReference>
<dbReference type="GO" id="GO:0005743">
    <property type="term" value="C:mitochondrial inner membrane"/>
    <property type="evidence" value="ECO:0007669"/>
    <property type="project" value="TreeGrafter"/>
</dbReference>
<feature type="domain" description="Acyl-CoA dehydrogenase/oxidase N-terminal" evidence="16">
    <location>
        <begin position="62"/>
        <end position="173"/>
    </location>
</feature>
<dbReference type="GO" id="GO:0033539">
    <property type="term" value="P:fatty acid beta-oxidation using acyl-CoA dehydrogenase"/>
    <property type="evidence" value="ECO:0007669"/>
    <property type="project" value="TreeGrafter"/>
</dbReference>
<keyword evidence="6" id="KW-0809">Transit peptide</keyword>
<dbReference type="Pfam" id="PF02771">
    <property type="entry name" value="Acyl-CoA_dh_N"/>
    <property type="match status" value="1"/>
</dbReference>
<accession>A0A0G4HD44</accession>
<evidence type="ECO:0000256" key="7">
    <source>
        <dbReference type="ARBA" id="ARBA00023002"/>
    </source>
</evidence>
<dbReference type="Gene3D" id="1.10.540.10">
    <property type="entry name" value="Acyl-CoA dehydrogenase/oxidase, N-terminal domain"/>
    <property type="match status" value="1"/>
</dbReference>
<evidence type="ECO:0000256" key="1">
    <source>
        <dbReference type="ARBA" id="ARBA00001974"/>
    </source>
</evidence>
<comment type="catalytic activity">
    <reaction evidence="12">
        <text>glutaryl-CoA + oxidized [electron-transfer flavoprotein] + 2 H(+) = (2E)-butenoyl-CoA + reduced [electron-transfer flavoprotein] + CO2</text>
        <dbReference type="Rhea" id="RHEA:13389"/>
        <dbReference type="Rhea" id="RHEA-COMP:10685"/>
        <dbReference type="Rhea" id="RHEA-COMP:10686"/>
        <dbReference type="ChEBI" id="CHEBI:15378"/>
        <dbReference type="ChEBI" id="CHEBI:16526"/>
        <dbReference type="ChEBI" id="CHEBI:57332"/>
        <dbReference type="ChEBI" id="CHEBI:57378"/>
        <dbReference type="ChEBI" id="CHEBI:57692"/>
        <dbReference type="ChEBI" id="CHEBI:58307"/>
        <dbReference type="EC" id="1.3.8.6"/>
    </reaction>
</comment>
<reference evidence="17" key="1">
    <citation type="submission" date="2014-11" db="EMBL/GenBank/DDBJ databases">
        <authorList>
            <person name="Otto D Thomas"/>
            <person name="Naeem Raeece"/>
        </authorList>
    </citation>
    <scope>NUCLEOTIDE SEQUENCE</scope>
</reference>
<dbReference type="PROSITE" id="PS00072">
    <property type="entry name" value="ACYL_COA_DH_1"/>
    <property type="match status" value="1"/>
</dbReference>
<evidence type="ECO:0000259" key="15">
    <source>
        <dbReference type="Pfam" id="PF02770"/>
    </source>
</evidence>
<evidence type="ECO:0000259" key="16">
    <source>
        <dbReference type="Pfam" id="PF02771"/>
    </source>
</evidence>
<evidence type="ECO:0000259" key="14">
    <source>
        <dbReference type="Pfam" id="PF00441"/>
    </source>
</evidence>
<evidence type="ECO:0000256" key="3">
    <source>
        <dbReference type="ARBA" id="ARBA00009347"/>
    </source>
</evidence>
<dbReference type="InterPro" id="IPR037069">
    <property type="entry name" value="AcylCoA_DH/ox_N_sf"/>
</dbReference>
<dbReference type="PANTHER" id="PTHR42807">
    <property type="entry name" value="GLUTARYL-COA DEHYDROGENASE, MITOCHONDRIAL"/>
    <property type="match status" value="1"/>
</dbReference>
<feature type="domain" description="Acyl-CoA oxidase/dehydrogenase middle" evidence="15">
    <location>
        <begin position="177"/>
        <end position="271"/>
    </location>
</feature>
<dbReference type="PhylomeDB" id="A0A0G4HD44"/>
<comment type="pathway">
    <text evidence="10">Amino-acid metabolism; tryptophan metabolism.</text>
</comment>
<dbReference type="SUPFAM" id="SSF56645">
    <property type="entry name" value="Acyl-CoA dehydrogenase NM domain-like"/>
    <property type="match status" value="1"/>
</dbReference>
<dbReference type="GO" id="GO:0050660">
    <property type="term" value="F:flavin adenine dinucleotide binding"/>
    <property type="evidence" value="ECO:0007669"/>
    <property type="project" value="InterPro"/>
</dbReference>
<dbReference type="CDD" id="cd01151">
    <property type="entry name" value="GCD"/>
    <property type="match status" value="1"/>
</dbReference>
<gene>
    <name evidence="17" type="ORF">Cvel_6405</name>
</gene>
<comment type="subcellular location">
    <subcellularLocation>
        <location evidence="2">Mitochondrion matrix</location>
    </subcellularLocation>
</comment>
<comment type="similarity">
    <text evidence="3 13">Belongs to the acyl-CoA dehydrogenase family.</text>
</comment>
<dbReference type="InterPro" id="IPR013786">
    <property type="entry name" value="AcylCoA_DH/ox_N"/>
</dbReference>
<dbReference type="VEuPathDB" id="CryptoDB:Cvel_6405"/>
<dbReference type="InterPro" id="IPR006091">
    <property type="entry name" value="Acyl-CoA_Oxase/DH_mid-dom"/>
</dbReference>
<organism evidence="17">
    <name type="scientific">Chromera velia CCMP2878</name>
    <dbReference type="NCBI Taxonomy" id="1169474"/>
    <lineage>
        <taxon>Eukaryota</taxon>
        <taxon>Sar</taxon>
        <taxon>Alveolata</taxon>
        <taxon>Colpodellida</taxon>
        <taxon>Chromeraceae</taxon>
        <taxon>Chromera</taxon>
    </lineage>
</organism>
<dbReference type="Gene3D" id="1.20.140.10">
    <property type="entry name" value="Butyryl-CoA Dehydrogenase, subunit A, domain 3"/>
    <property type="match status" value="1"/>
</dbReference>
<sequence>MSRLLTSSFVRHSFGRREAERFVRCFSTSKPFQAEPFKWFPDDHWKDFMQVESDIDGVSLLTDEEKMIQTTARQLSQKELEPRVFEGFRHEKFDKNILKIMGEAGLLGPFLEGYGCAGASHTAYGLIAKEIERVDSAYRSMFSVQSSLVMFPIHAFGSDEQKQKYLPALARGDLIGCFGLTEPNAGSDPQGSMETVAVKSGDDFLLRGSKTWISNSPLADVFVVWAKCKDEGDEVRGFILERGMAGLETPTLHGKFSLRASPTGMIVMDDVRVPKSAMLPGISGMKGPFSCLNSARLGIAWGVMGAAEACVDTARSYTLDRHQFGRPLAANQLIQRKLADAVTSISLGTIGALRATRLKESGRLHSNLISMLKRNNASSALTIARQCRDMLGGNGISDEYTVVRHMMNLEAVNTYEGTEDVHALILGRAITGLQAFK</sequence>
<evidence type="ECO:0000256" key="5">
    <source>
        <dbReference type="ARBA" id="ARBA00022827"/>
    </source>
</evidence>
<evidence type="ECO:0000256" key="13">
    <source>
        <dbReference type="RuleBase" id="RU362125"/>
    </source>
</evidence>
<dbReference type="InterPro" id="IPR009100">
    <property type="entry name" value="AcylCoA_DH/oxidase_NM_dom_sf"/>
</dbReference>
<dbReference type="PANTHER" id="PTHR42807:SF1">
    <property type="entry name" value="GLUTARYL-COA DEHYDROGENASE, MITOCHONDRIAL"/>
    <property type="match status" value="1"/>
</dbReference>
<name>A0A0G4HD44_9ALVE</name>
<dbReference type="InterPro" id="IPR009075">
    <property type="entry name" value="AcylCo_DH/oxidase_C"/>
</dbReference>
<keyword evidence="4 13" id="KW-0285">Flavoprotein</keyword>
<keyword evidence="5 13" id="KW-0274">FAD</keyword>
<dbReference type="InterPro" id="IPR036250">
    <property type="entry name" value="AcylCo_DH-like_C"/>
</dbReference>
<proteinExistence type="inferred from homology"/>
<dbReference type="Pfam" id="PF00441">
    <property type="entry name" value="Acyl-CoA_dh_1"/>
    <property type="match status" value="1"/>
</dbReference>
<dbReference type="FunFam" id="1.10.540.10:FF:000026">
    <property type="entry name" value="Acyl-CoA dehydrogenase medium chain"/>
    <property type="match status" value="1"/>
</dbReference>
<evidence type="ECO:0000313" key="17">
    <source>
        <dbReference type="EMBL" id="CEM41988.1"/>
    </source>
</evidence>
<dbReference type="InterPro" id="IPR052033">
    <property type="entry name" value="Glutaryl-CoA_DH_mitochondrial"/>
</dbReference>
<evidence type="ECO:0000256" key="4">
    <source>
        <dbReference type="ARBA" id="ARBA00022630"/>
    </source>
</evidence>
<comment type="cofactor">
    <cofactor evidence="1 13">
        <name>FAD</name>
        <dbReference type="ChEBI" id="CHEBI:57692"/>
    </cofactor>
</comment>
<keyword evidence="7 13" id="KW-0560">Oxidoreductase</keyword>
<evidence type="ECO:0000256" key="11">
    <source>
        <dbReference type="ARBA" id="ARBA00039033"/>
    </source>
</evidence>
<dbReference type="Gene3D" id="2.40.110.10">
    <property type="entry name" value="Butyryl-CoA Dehydrogenase, subunit A, domain 2"/>
    <property type="match status" value="1"/>
</dbReference>
<dbReference type="AlphaFoldDB" id="A0A0G4HD44"/>
<dbReference type="GO" id="GO:0046949">
    <property type="term" value="P:fatty-acyl-CoA biosynthetic process"/>
    <property type="evidence" value="ECO:0007669"/>
    <property type="project" value="TreeGrafter"/>
</dbReference>
<evidence type="ECO:0000256" key="8">
    <source>
        <dbReference type="ARBA" id="ARBA00023128"/>
    </source>
</evidence>
<dbReference type="GO" id="GO:0000062">
    <property type="term" value="F:fatty-acyl-CoA binding"/>
    <property type="evidence" value="ECO:0007669"/>
    <property type="project" value="TreeGrafter"/>
</dbReference>
<dbReference type="SUPFAM" id="SSF47203">
    <property type="entry name" value="Acyl-CoA dehydrogenase C-terminal domain-like"/>
    <property type="match status" value="1"/>
</dbReference>
<dbReference type="EC" id="1.3.8.6" evidence="11"/>
<evidence type="ECO:0000256" key="10">
    <source>
        <dbReference type="ARBA" id="ARBA00037927"/>
    </source>
</evidence>
<comment type="pathway">
    <text evidence="9">Amino-acid metabolism; lysine degradation.</text>
</comment>
<dbReference type="PROSITE" id="PS00073">
    <property type="entry name" value="ACYL_COA_DH_2"/>
    <property type="match status" value="1"/>
</dbReference>
<dbReference type="EMBL" id="CDMZ01002353">
    <property type="protein sequence ID" value="CEM41988.1"/>
    <property type="molecule type" value="Genomic_DNA"/>
</dbReference>
<dbReference type="GO" id="GO:0005759">
    <property type="term" value="C:mitochondrial matrix"/>
    <property type="evidence" value="ECO:0007669"/>
    <property type="project" value="UniProtKB-SubCell"/>
</dbReference>
<dbReference type="Pfam" id="PF02770">
    <property type="entry name" value="Acyl-CoA_dh_M"/>
    <property type="match status" value="1"/>
</dbReference>
<keyword evidence="8" id="KW-0496">Mitochondrion</keyword>
<evidence type="ECO:0000256" key="6">
    <source>
        <dbReference type="ARBA" id="ARBA00022946"/>
    </source>
</evidence>